<dbReference type="Proteomes" id="UP000643610">
    <property type="component" value="Unassembled WGS sequence"/>
</dbReference>
<dbReference type="EMBL" id="JACOFU010000002">
    <property type="protein sequence ID" value="MBC3830969.1"/>
    <property type="molecule type" value="Genomic_DNA"/>
</dbReference>
<evidence type="ECO:0000313" key="1">
    <source>
        <dbReference type="EMBL" id="MBC3830969.1"/>
    </source>
</evidence>
<organism evidence="1 2">
    <name type="scientific">Undibacterium amnicola</name>
    <dbReference type="NCBI Taxonomy" id="1834038"/>
    <lineage>
        <taxon>Bacteria</taxon>
        <taxon>Pseudomonadati</taxon>
        <taxon>Pseudomonadota</taxon>
        <taxon>Betaproteobacteria</taxon>
        <taxon>Burkholderiales</taxon>
        <taxon>Oxalobacteraceae</taxon>
        <taxon>Undibacterium</taxon>
    </lineage>
</organism>
<dbReference type="RefSeq" id="WP_186890006.1">
    <property type="nucleotide sequence ID" value="NZ_JACOFU010000002.1"/>
</dbReference>
<sequence>MPNCDFYGTPHDHEQLLNWLFNEGTCRVYELSSEFEQPLKEFKTAKEVLAQFDRTYSTGEKWHTVHLQLYVIGASPPFIPVRVNLNPEKCGGATFRYAAEGWGLVQLYLSGVTVHGLKNSHSNHNSQKRAIAWAPTFNDMQSVEAWDFKKITSFSSRLNRQIKKLSVAKRGNNVVLPDALKFWQEGTTLLPNYDIPVVTHSNS</sequence>
<proteinExistence type="predicted"/>
<gene>
    <name evidence="1" type="ORF">H8K33_05580</name>
</gene>
<keyword evidence="2" id="KW-1185">Reference proteome</keyword>
<name>A0ABR6XN81_9BURK</name>
<protein>
    <submittedName>
        <fullName evidence="1">Uncharacterized protein</fullName>
    </submittedName>
</protein>
<reference evidence="1 2" key="1">
    <citation type="submission" date="2020-08" db="EMBL/GenBank/DDBJ databases">
        <title>Novel species isolated from subtropical streams in China.</title>
        <authorList>
            <person name="Lu H."/>
        </authorList>
    </citation>
    <scope>NUCLEOTIDE SEQUENCE [LARGE SCALE GENOMIC DNA]</scope>
    <source>
        <strain evidence="1 2">KCTC 52442</strain>
    </source>
</reference>
<comment type="caution">
    <text evidence="1">The sequence shown here is derived from an EMBL/GenBank/DDBJ whole genome shotgun (WGS) entry which is preliminary data.</text>
</comment>
<accession>A0ABR6XN81</accession>
<evidence type="ECO:0000313" key="2">
    <source>
        <dbReference type="Proteomes" id="UP000643610"/>
    </source>
</evidence>